<dbReference type="AlphaFoldDB" id="A0A0A9AZF2"/>
<reference evidence="1" key="2">
    <citation type="journal article" date="2015" name="Data Brief">
        <title>Shoot transcriptome of the giant reed, Arundo donax.</title>
        <authorList>
            <person name="Barrero R.A."/>
            <person name="Guerrero F.D."/>
            <person name="Moolhuijzen P."/>
            <person name="Goolsby J.A."/>
            <person name="Tidwell J."/>
            <person name="Bellgard S.E."/>
            <person name="Bellgard M.I."/>
        </authorList>
    </citation>
    <scope>NUCLEOTIDE SEQUENCE</scope>
    <source>
        <tissue evidence="1">Shoot tissue taken approximately 20 cm above the soil surface</tissue>
    </source>
</reference>
<organism evidence="1">
    <name type="scientific">Arundo donax</name>
    <name type="common">Giant reed</name>
    <name type="synonym">Donax arundinaceus</name>
    <dbReference type="NCBI Taxonomy" id="35708"/>
    <lineage>
        <taxon>Eukaryota</taxon>
        <taxon>Viridiplantae</taxon>
        <taxon>Streptophyta</taxon>
        <taxon>Embryophyta</taxon>
        <taxon>Tracheophyta</taxon>
        <taxon>Spermatophyta</taxon>
        <taxon>Magnoliopsida</taxon>
        <taxon>Liliopsida</taxon>
        <taxon>Poales</taxon>
        <taxon>Poaceae</taxon>
        <taxon>PACMAD clade</taxon>
        <taxon>Arundinoideae</taxon>
        <taxon>Arundineae</taxon>
        <taxon>Arundo</taxon>
    </lineage>
</organism>
<reference evidence="1" key="1">
    <citation type="submission" date="2014-09" db="EMBL/GenBank/DDBJ databases">
        <authorList>
            <person name="Magalhaes I.L.F."/>
            <person name="Oliveira U."/>
            <person name="Santos F.R."/>
            <person name="Vidigal T.H.D.A."/>
            <person name="Brescovit A.D."/>
            <person name="Santos A.J."/>
        </authorList>
    </citation>
    <scope>NUCLEOTIDE SEQUENCE</scope>
    <source>
        <tissue evidence="1">Shoot tissue taken approximately 20 cm above the soil surface</tissue>
    </source>
</reference>
<evidence type="ECO:0000313" key="1">
    <source>
        <dbReference type="EMBL" id="JAD55268.1"/>
    </source>
</evidence>
<dbReference type="EMBL" id="GBRH01242627">
    <property type="protein sequence ID" value="JAD55268.1"/>
    <property type="molecule type" value="Transcribed_RNA"/>
</dbReference>
<accession>A0A0A9AZF2</accession>
<name>A0A0A9AZF2_ARUDO</name>
<proteinExistence type="predicted"/>
<sequence>MVSPSATRILESVDVIIILWESLVHSFRLLIRPAADFFFPCTNNSLSSWMFSPD</sequence>
<protein>
    <submittedName>
        <fullName evidence="1">Uncharacterized protein</fullName>
    </submittedName>
</protein>